<dbReference type="EC" id="6.6.1.2" evidence="2"/>
<dbReference type="EMBL" id="CP001100">
    <property type="protein sequence ID" value="ACF14890.1"/>
    <property type="molecule type" value="Genomic_DNA"/>
</dbReference>
<dbReference type="Proteomes" id="UP000001208">
    <property type="component" value="Chromosome"/>
</dbReference>
<evidence type="ECO:0000313" key="3">
    <source>
        <dbReference type="Proteomes" id="UP000001208"/>
    </source>
</evidence>
<gene>
    <name evidence="2" type="ordered locus">Ctha_2441</name>
</gene>
<dbReference type="AlphaFoldDB" id="B3QX80"/>
<dbReference type="STRING" id="517418.Ctha_2441"/>
<keyword evidence="2" id="KW-0436">Ligase</keyword>
<feature type="domain" description="CobN/magnesium chelatase" evidence="1">
    <location>
        <begin position="99"/>
        <end position="1194"/>
    </location>
</feature>
<dbReference type="HOGENOM" id="CLU_002017_1_0_10"/>
<keyword evidence="3" id="KW-1185">Reference proteome</keyword>
<evidence type="ECO:0000259" key="1">
    <source>
        <dbReference type="Pfam" id="PF02514"/>
    </source>
</evidence>
<sequence length="1243" mass="139647">MVRIAFLNNMHSSAIWEQAAKTIKEIAFQRFGQRDYAELRERCQNGDIDLLITDMTQETPALQELSDAVRLVTHRVALSPLLGGDFSTVSEAEAETVRAYFAVVSKENYVNGLKYLAAKAGASCEVEAPKPVRTNGIYHPEAGETFESADDYFAWRNVHFSEKNERTPIGLICYYGQIAEQNIADVDAVITALEEENLLSICVFCDSINPAKESLEAMYPWYSIFKNLPEKPLAILNMLTGRLLANAEHGAVLQEINAPVLHLIRNYLLTPEEWLEDPQGLSAMSLVHSLVQPEIFGVIEPTIFAAIKESYDIQTAFREFVPIPERIGFLVNRLKRWIALRKMENAEKRVTFVLHNNPCKGVEATVGMAVGMDTFESLARVLKAMKTEGYDVGDAPEPGKEILDMILSRKAIAEFRWTTVDEIVRKGGHLHLMDETEYREFFDTLDDAVKGKMLRDWEDFPGEGMVFEVEGKPHLVITGLQFGKIKIMAQPKRGCYGAKCNGEVCRILHDPELSPPHHWLATYRFIQKTSDAVIHFGTEGALEFLPGKRAALSARCFSEISIGDLPNFYPYIMDVPGEGVIAKRRGRAVIIDHLTPAYRPAEISDDLRKLESLLEEFQRADLAKDLNRKEKLKAAMLPILIKLKFLPKEASMAEVEAQTAFASRQIELIKRSLAPEGMHVFGQTPSAEKTAQMLATTLMHTADGLPKLEEIARFNPEPTGEDYDDAVQVISELLSEEASGLPSSCAEEYPKLKSWCLDLAGRIGETEREIKQLLRALDGEYIEAGLSGSLTRGKTEALPTGRNFFTTDIQALPTKSAWEVGKTLADKLLQKYHQDEDVFPESIGMSLWSTDAFKSDGEMLSQILYLMGAEPVWESSGRVREVRAISLENLQIEIAGETVTRPRVDVTIETSGILRDMVPNFMQLLDKAVVMLSKLDEPADRNFIKKHTDEQIAELRSDVSNELSESEMQRLAMFRVFSSAPGTYGIGVGLALDASAWETDADLAEAYINWGGYAYGESSSHFGMKAHKLLASQLKRMNVSYMKQSSAEYDVLDCGCYASFQGGMAAATRALSGKAPKIYWGDSNTPDNTDIRDFKEEISRSVRAKLLNERWIENQKEHGFQGAQSVASRVNNLFKWSATSRQVEKWVFDSVAETYIQDKENLEWLRETNPYALEELTRRLLEANARELWQADADLLQDIQDAALEIEGDMEEEMGEVKEEYQGGKIDVLTAKDVEKWKYDWKL</sequence>
<dbReference type="eggNOG" id="COG1429">
    <property type="taxonomic scope" value="Bacteria"/>
</dbReference>
<name>B3QX80_CHLT3</name>
<reference evidence="2 3" key="1">
    <citation type="submission" date="2008-06" db="EMBL/GenBank/DDBJ databases">
        <title>Complete sequence of Chloroherpeton thalassium ATCC 35110.</title>
        <authorList>
            <consortium name="US DOE Joint Genome Institute"/>
            <person name="Lucas S."/>
            <person name="Copeland A."/>
            <person name="Lapidus A."/>
            <person name="Glavina del Rio T."/>
            <person name="Dalin E."/>
            <person name="Tice H."/>
            <person name="Bruce D."/>
            <person name="Goodwin L."/>
            <person name="Pitluck S."/>
            <person name="Schmutz J."/>
            <person name="Larimer F."/>
            <person name="Land M."/>
            <person name="Hauser L."/>
            <person name="Kyrpides N."/>
            <person name="Mikhailova N."/>
            <person name="Liu Z."/>
            <person name="Li T."/>
            <person name="Zhao F."/>
            <person name="Overmann J."/>
            <person name="Bryant D.A."/>
            <person name="Richardson P."/>
        </authorList>
    </citation>
    <scope>NUCLEOTIDE SEQUENCE [LARGE SCALE GENOMIC DNA]</scope>
    <source>
        <strain evidence="3">ATCC 35110 / GB-78</strain>
    </source>
</reference>
<dbReference type="PANTHER" id="PTHR44119">
    <property type="entry name" value="MAGNESIUM-CHELATASE SUBUNIT CHLH, CHLOROPLASTIC"/>
    <property type="match status" value="1"/>
</dbReference>
<dbReference type="PANTHER" id="PTHR44119:SF7">
    <property type="entry name" value="MAGNESIUM CHELATASE SUBUNIT"/>
    <property type="match status" value="1"/>
</dbReference>
<dbReference type="Pfam" id="PF02514">
    <property type="entry name" value="CobN-Mg_chel"/>
    <property type="match status" value="1"/>
</dbReference>
<dbReference type="GO" id="GO:0051116">
    <property type="term" value="F:cobaltochelatase activity"/>
    <property type="evidence" value="ECO:0007669"/>
    <property type="project" value="UniProtKB-EC"/>
</dbReference>
<dbReference type="InterPro" id="IPR003672">
    <property type="entry name" value="CobN/Mg_chltase"/>
</dbReference>
<organism evidence="2 3">
    <name type="scientific">Chloroherpeton thalassium (strain ATCC 35110 / GB-78)</name>
    <dbReference type="NCBI Taxonomy" id="517418"/>
    <lineage>
        <taxon>Bacteria</taxon>
        <taxon>Pseudomonadati</taxon>
        <taxon>Chlorobiota</taxon>
        <taxon>Chlorobiia</taxon>
        <taxon>Chlorobiales</taxon>
        <taxon>Chloroherpetonaceae</taxon>
        <taxon>Chloroherpeton</taxon>
    </lineage>
</organism>
<dbReference type="RefSeq" id="WP_012500972.1">
    <property type="nucleotide sequence ID" value="NC_011026.1"/>
</dbReference>
<dbReference type="KEGG" id="cts:Ctha_2441"/>
<dbReference type="OrthoDB" id="9757976at2"/>
<dbReference type="CDD" id="cd10150">
    <property type="entry name" value="CobN_like"/>
    <property type="match status" value="1"/>
</dbReference>
<proteinExistence type="predicted"/>
<protein>
    <submittedName>
        <fullName evidence="2">Cobaltochelatase</fullName>
        <ecNumber evidence="2">6.6.1.2</ecNumber>
    </submittedName>
</protein>
<evidence type="ECO:0000313" key="2">
    <source>
        <dbReference type="EMBL" id="ACF14890.1"/>
    </source>
</evidence>
<accession>B3QX80</accession>